<name>A0A8C6WGI4_9GOBI</name>
<sequence>PRSSLCWPLKVFDLIGFTHKLEHVPVKDVVVGKALSVEEVPEELPQVGVVWLIVEPQRAAEVQLLPKSVSSSHRPSCTSWLFMRVNSLSIETVFRSALLCYLDPNSECSLFFFPKCYKK</sequence>
<reference evidence="1" key="2">
    <citation type="submission" date="2025-09" db="UniProtKB">
        <authorList>
            <consortium name="Ensembl"/>
        </authorList>
    </citation>
    <scope>IDENTIFICATION</scope>
</reference>
<reference evidence="1" key="1">
    <citation type="submission" date="2025-08" db="UniProtKB">
        <authorList>
            <consortium name="Ensembl"/>
        </authorList>
    </citation>
    <scope>IDENTIFICATION</scope>
</reference>
<dbReference type="Proteomes" id="UP000694523">
    <property type="component" value="Unplaced"/>
</dbReference>
<evidence type="ECO:0000313" key="2">
    <source>
        <dbReference type="Proteomes" id="UP000694523"/>
    </source>
</evidence>
<dbReference type="Ensembl" id="ENSNMLT00000006507.1">
    <property type="protein sequence ID" value="ENSNMLP00000005666.1"/>
    <property type="gene ID" value="ENSNMLG00000004173.1"/>
</dbReference>
<accession>A0A8C6WGI4</accession>
<dbReference type="AlphaFoldDB" id="A0A8C6WGI4"/>
<evidence type="ECO:0000313" key="1">
    <source>
        <dbReference type="Ensembl" id="ENSNMLP00000005666.1"/>
    </source>
</evidence>
<protein>
    <submittedName>
        <fullName evidence="1">Uncharacterized protein</fullName>
    </submittedName>
</protein>
<organism evidence="1 2">
    <name type="scientific">Neogobius melanostomus</name>
    <name type="common">round goby</name>
    <dbReference type="NCBI Taxonomy" id="47308"/>
    <lineage>
        <taxon>Eukaryota</taxon>
        <taxon>Metazoa</taxon>
        <taxon>Chordata</taxon>
        <taxon>Craniata</taxon>
        <taxon>Vertebrata</taxon>
        <taxon>Euteleostomi</taxon>
        <taxon>Actinopterygii</taxon>
        <taxon>Neopterygii</taxon>
        <taxon>Teleostei</taxon>
        <taxon>Neoteleostei</taxon>
        <taxon>Acanthomorphata</taxon>
        <taxon>Gobiaria</taxon>
        <taxon>Gobiiformes</taxon>
        <taxon>Gobioidei</taxon>
        <taxon>Gobiidae</taxon>
        <taxon>Benthophilinae</taxon>
        <taxon>Neogobiini</taxon>
        <taxon>Neogobius</taxon>
    </lineage>
</organism>
<proteinExistence type="predicted"/>
<keyword evidence="2" id="KW-1185">Reference proteome</keyword>